<name>A0A0M9WDK4_9EURO</name>
<evidence type="ECO:0000256" key="1">
    <source>
        <dbReference type="SAM" id="MobiDB-lite"/>
    </source>
</evidence>
<keyword evidence="3" id="KW-1185">Reference proteome</keyword>
<dbReference type="EMBL" id="LHQQ01000151">
    <property type="protein sequence ID" value="KOS40809.1"/>
    <property type="molecule type" value="Genomic_DNA"/>
</dbReference>
<evidence type="ECO:0000313" key="3">
    <source>
        <dbReference type="Proteomes" id="UP000037696"/>
    </source>
</evidence>
<protein>
    <submittedName>
        <fullName evidence="2">Uncharacterized protein</fullName>
    </submittedName>
</protein>
<sequence length="109" mass="12481">MSDWTPQNIQQSPREPMKTSEEQLKVQIQLQRDIIESTRRVSRMYCECTREAPNLRRLRGLVLACQDGRTEGKTAVIETNTQTLSRSDSTVYCKASGNSSEMPLQNFRA</sequence>
<organism evidence="2 3">
    <name type="scientific">Penicillium nordicum</name>
    <dbReference type="NCBI Taxonomy" id="229535"/>
    <lineage>
        <taxon>Eukaryota</taxon>
        <taxon>Fungi</taxon>
        <taxon>Dikarya</taxon>
        <taxon>Ascomycota</taxon>
        <taxon>Pezizomycotina</taxon>
        <taxon>Eurotiomycetes</taxon>
        <taxon>Eurotiomycetidae</taxon>
        <taxon>Eurotiales</taxon>
        <taxon>Aspergillaceae</taxon>
        <taxon>Penicillium</taxon>
    </lineage>
</organism>
<reference evidence="2 3" key="1">
    <citation type="submission" date="2015-08" db="EMBL/GenBank/DDBJ databases">
        <title>Genome sequencing of Penicillium nordicum.</title>
        <authorList>
            <person name="Nguyen H.D."/>
            <person name="Seifert K.A."/>
        </authorList>
    </citation>
    <scope>NUCLEOTIDE SEQUENCE [LARGE SCALE GENOMIC DNA]</scope>
    <source>
        <strain evidence="2 3">DAOMC 185683</strain>
    </source>
</reference>
<proteinExistence type="predicted"/>
<comment type="caution">
    <text evidence="2">The sequence shown here is derived from an EMBL/GenBank/DDBJ whole genome shotgun (WGS) entry which is preliminary data.</text>
</comment>
<accession>A0A0M9WDK4</accession>
<dbReference type="Proteomes" id="UP000037696">
    <property type="component" value="Unassembled WGS sequence"/>
</dbReference>
<gene>
    <name evidence="2" type="ORF">ACN38_g8334</name>
</gene>
<feature type="compositionally biased region" description="Polar residues" evidence="1">
    <location>
        <begin position="1"/>
        <end position="13"/>
    </location>
</feature>
<evidence type="ECO:0000313" key="2">
    <source>
        <dbReference type="EMBL" id="KOS40809.1"/>
    </source>
</evidence>
<dbReference type="AlphaFoldDB" id="A0A0M9WDK4"/>
<feature type="region of interest" description="Disordered" evidence="1">
    <location>
        <begin position="1"/>
        <end position="22"/>
    </location>
</feature>